<evidence type="ECO:0000313" key="3">
    <source>
        <dbReference type="Proteomes" id="UP001057134"/>
    </source>
</evidence>
<dbReference type="Gene3D" id="3.30.720.120">
    <property type="match status" value="1"/>
</dbReference>
<dbReference type="SUPFAM" id="SSF54593">
    <property type="entry name" value="Glyoxalase/Bleomycin resistance protein/Dihydroxybiphenyl dioxygenase"/>
    <property type="match status" value="1"/>
</dbReference>
<protein>
    <submittedName>
        <fullName evidence="2">Glyoxalase-like domain protein</fullName>
    </submittedName>
</protein>
<reference evidence="2" key="1">
    <citation type="submission" date="2018-02" db="EMBL/GenBank/DDBJ databases">
        <authorList>
            <person name="Kim S.-K."/>
            <person name="Jung H.-I."/>
            <person name="Lee S.-W."/>
        </authorList>
    </citation>
    <scope>NUCLEOTIDE SEQUENCE</scope>
    <source>
        <strain evidence="2">SK3146</strain>
    </source>
</reference>
<reference evidence="2" key="2">
    <citation type="journal article" date="2021" name="J Anim Sci Technol">
        <title>Complete genome sequence of Paenibacillus konkukensis sp. nov. SK3146 as a potential probiotic strain.</title>
        <authorList>
            <person name="Jung H.I."/>
            <person name="Park S."/>
            <person name="Niu K.M."/>
            <person name="Lee S.W."/>
            <person name="Kothari D."/>
            <person name="Yi K.J."/>
            <person name="Kim S.K."/>
        </authorList>
    </citation>
    <scope>NUCLEOTIDE SEQUENCE</scope>
    <source>
        <strain evidence="2">SK3146</strain>
    </source>
</reference>
<dbReference type="InterPro" id="IPR037523">
    <property type="entry name" value="VOC_core"/>
</dbReference>
<dbReference type="PANTHER" id="PTHR34109:SF1">
    <property type="entry name" value="VOC DOMAIN-CONTAINING PROTEIN"/>
    <property type="match status" value="1"/>
</dbReference>
<name>A0ABY4RYE3_9BACL</name>
<evidence type="ECO:0000259" key="1">
    <source>
        <dbReference type="PROSITE" id="PS51819"/>
    </source>
</evidence>
<organism evidence="2 3">
    <name type="scientific">Paenibacillus konkukensis</name>
    <dbReference type="NCBI Taxonomy" id="2020716"/>
    <lineage>
        <taxon>Bacteria</taxon>
        <taxon>Bacillati</taxon>
        <taxon>Bacillota</taxon>
        <taxon>Bacilli</taxon>
        <taxon>Bacillales</taxon>
        <taxon>Paenibacillaceae</taxon>
        <taxon>Paenibacillus</taxon>
    </lineage>
</organism>
<keyword evidence="3" id="KW-1185">Reference proteome</keyword>
<proteinExistence type="predicted"/>
<dbReference type="PANTHER" id="PTHR34109">
    <property type="entry name" value="BNAUNNG04460D PROTEIN-RELATED"/>
    <property type="match status" value="1"/>
</dbReference>
<dbReference type="CDD" id="cd07246">
    <property type="entry name" value="VOC_like"/>
    <property type="match status" value="1"/>
</dbReference>
<dbReference type="Proteomes" id="UP001057134">
    <property type="component" value="Chromosome"/>
</dbReference>
<dbReference type="Pfam" id="PF00903">
    <property type="entry name" value="Glyoxalase"/>
    <property type="match status" value="1"/>
</dbReference>
<feature type="domain" description="VOC" evidence="1">
    <location>
        <begin position="7"/>
        <end position="125"/>
    </location>
</feature>
<evidence type="ECO:0000313" key="2">
    <source>
        <dbReference type="EMBL" id="UQZ87435.1"/>
    </source>
</evidence>
<dbReference type="RefSeq" id="WP_249862898.1">
    <property type="nucleotide sequence ID" value="NZ_CP027059.1"/>
</dbReference>
<dbReference type="PROSITE" id="PS51819">
    <property type="entry name" value="VOC"/>
    <property type="match status" value="1"/>
</dbReference>
<dbReference type="Gene3D" id="3.30.720.110">
    <property type="match status" value="1"/>
</dbReference>
<dbReference type="EMBL" id="CP027059">
    <property type="protein sequence ID" value="UQZ87435.1"/>
    <property type="molecule type" value="Genomic_DNA"/>
</dbReference>
<gene>
    <name evidence="2" type="ORF">SK3146_06736</name>
</gene>
<dbReference type="InterPro" id="IPR004360">
    <property type="entry name" value="Glyas_Fos-R_dOase_dom"/>
</dbReference>
<dbReference type="InterPro" id="IPR029068">
    <property type="entry name" value="Glyas_Bleomycin-R_OHBP_Dase"/>
</dbReference>
<accession>A0ABY4RYE3</accession>
<sequence>MKLTNDGFPSVRPYCIVEGGEHFIAFLVRSFDAEEMKRHLTPSGDKIMHAEIRIGDSLIAASDASEACQQAPNTIHLYVRDTDDCYRRALEAGARSLNPPADKEYGERSAGIVDPFGNTWFLATPLGPRSE</sequence>